<sequence length="182" mass="19547">MVRKKILVGLGGLALSFSLVGSAFAAPANPSTDSTINKQLAEVRNATTKYHDVNEALKDGFEPEGESVSVPGLGTMGIHYINYSRMGDGKVEADKPECLLYVPTKDGGGVRLVGVEYIISVDEWVAAGHAGDGTDNPTVFGQEFEGPMDGHGPGEPRHFDKHVWLWEANPTGMFAQFNPMIK</sequence>
<evidence type="ECO:0000313" key="3">
    <source>
        <dbReference type="Proteomes" id="UP000234950"/>
    </source>
</evidence>
<dbReference type="Proteomes" id="UP000234950">
    <property type="component" value="Unassembled WGS sequence"/>
</dbReference>
<dbReference type="RefSeq" id="WP_101648208.1">
    <property type="nucleotide sequence ID" value="NZ_PGVE01000044.1"/>
</dbReference>
<organism evidence="2 3">
    <name type="scientific">Neobacillus cucumis</name>
    <dbReference type="NCBI Taxonomy" id="1740721"/>
    <lineage>
        <taxon>Bacteria</taxon>
        <taxon>Bacillati</taxon>
        <taxon>Bacillota</taxon>
        <taxon>Bacilli</taxon>
        <taxon>Bacillales</taxon>
        <taxon>Bacillaceae</taxon>
        <taxon>Neobacillus</taxon>
    </lineage>
</organism>
<name>A0A2N5HFG8_9BACI</name>
<comment type="caution">
    <text evidence="2">The sequence shown here is derived from an EMBL/GenBank/DDBJ whole genome shotgun (WGS) entry which is preliminary data.</text>
</comment>
<reference evidence="2 3" key="1">
    <citation type="submission" date="2017-11" db="EMBL/GenBank/DDBJ databases">
        <title>Comparitive Functional Genomics of Dry Heat Resistant strains isolated from the Viking Spacecraft.</title>
        <authorList>
            <person name="Seuylemezian A."/>
            <person name="Cooper K."/>
            <person name="Vaishampayan P."/>
        </authorList>
    </citation>
    <scope>NUCLEOTIDE SEQUENCE [LARGE SCALE GENOMIC DNA]</scope>
    <source>
        <strain evidence="2 3">V32-6</strain>
    </source>
</reference>
<dbReference type="AlphaFoldDB" id="A0A2N5HFG8"/>
<dbReference type="OrthoDB" id="2449873at2"/>
<proteinExistence type="predicted"/>
<gene>
    <name evidence="2" type="ORF">CVD27_12330</name>
</gene>
<dbReference type="EMBL" id="PGVE01000044">
    <property type="protein sequence ID" value="PLS04281.1"/>
    <property type="molecule type" value="Genomic_DNA"/>
</dbReference>
<evidence type="ECO:0000313" key="2">
    <source>
        <dbReference type="EMBL" id="PLS04281.1"/>
    </source>
</evidence>
<feature type="signal peptide" evidence="1">
    <location>
        <begin position="1"/>
        <end position="25"/>
    </location>
</feature>
<accession>A0A2N5HFG8</accession>
<feature type="chain" id="PRO_5014600504" evidence="1">
    <location>
        <begin position="26"/>
        <end position="182"/>
    </location>
</feature>
<evidence type="ECO:0000256" key="1">
    <source>
        <dbReference type="SAM" id="SignalP"/>
    </source>
</evidence>
<protein>
    <submittedName>
        <fullName evidence="2">Uncharacterized protein</fullName>
    </submittedName>
</protein>
<keyword evidence="1" id="KW-0732">Signal</keyword>
<keyword evidence="3" id="KW-1185">Reference proteome</keyword>